<proteinExistence type="predicted"/>
<dbReference type="SUPFAM" id="SSF50475">
    <property type="entry name" value="FMN-binding split barrel"/>
    <property type="match status" value="1"/>
</dbReference>
<comment type="caution">
    <text evidence="3">The sequence shown here is derived from an EMBL/GenBank/DDBJ whole genome shotgun (WGS) entry which is preliminary data.</text>
</comment>
<dbReference type="EMBL" id="PUHR01000094">
    <property type="protein sequence ID" value="KAG0667746.1"/>
    <property type="molecule type" value="Genomic_DNA"/>
</dbReference>
<organism evidence="3 4">
    <name type="scientific">Maudiozyma exigua</name>
    <name type="common">Yeast</name>
    <name type="synonym">Kazachstania exigua</name>
    <dbReference type="NCBI Taxonomy" id="34358"/>
    <lineage>
        <taxon>Eukaryota</taxon>
        <taxon>Fungi</taxon>
        <taxon>Dikarya</taxon>
        <taxon>Ascomycota</taxon>
        <taxon>Saccharomycotina</taxon>
        <taxon>Saccharomycetes</taxon>
        <taxon>Saccharomycetales</taxon>
        <taxon>Saccharomycetaceae</taxon>
        <taxon>Maudiozyma</taxon>
    </lineage>
</organism>
<gene>
    <name evidence="3" type="ORF">C6P45_005422</name>
</gene>
<keyword evidence="4" id="KW-1185">Reference proteome</keyword>
<evidence type="ECO:0000259" key="2">
    <source>
        <dbReference type="SMART" id="SM00903"/>
    </source>
</evidence>
<reference evidence="3 4" key="1">
    <citation type="submission" date="2020-11" db="EMBL/GenBank/DDBJ databases">
        <title>Kefir isolates.</title>
        <authorList>
            <person name="Marcisauskas S."/>
            <person name="Kim Y."/>
            <person name="Blasche S."/>
        </authorList>
    </citation>
    <scope>NUCLEOTIDE SEQUENCE [LARGE SCALE GENOMIC DNA]</scope>
    <source>
        <strain evidence="3 4">OG2</strain>
    </source>
</reference>
<keyword evidence="1" id="KW-0560">Oxidoreductase</keyword>
<dbReference type="Pfam" id="PF01613">
    <property type="entry name" value="Flavin_Reduct"/>
    <property type="match status" value="1"/>
</dbReference>
<dbReference type="AlphaFoldDB" id="A0A9P6W8S2"/>
<dbReference type="OrthoDB" id="2015405at2759"/>
<dbReference type="PANTHER" id="PTHR30466:SF1">
    <property type="entry name" value="FMN REDUCTASE (NADH) RUTF"/>
    <property type="match status" value="1"/>
</dbReference>
<name>A0A9P6W8S2_MAUEX</name>
<dbReference type="InterPro" id="IPR012349">
    <property type="entry name" value="Split_barrel_FMN-bd"/>
</dbReference>
<evidence type="ECO:0000256" key="1">
    <source>
        <dbReference type="ARBA" id="ARBA00023002"/>
    </source>
</evidence>
<dbReference type="InterPro" id="IPR050268">
    <property type="entry name" value="NADH-dep_flavin_reductase"/>
</dbReference>
<dbReference type="Gene3D" id="2.30.110.10">
    <property type="entry name" value="Electron Transport, Fmn-binding Protein, Chain A"/>
    <property type="match status" value="1"/>
</dbReference>
<feature type="domain" description="Flavin reductase like" evidence="2">
    <location>
        <begin position="14"/>
        <end position="183"/>
    </location>
</feature>
<evidence type="ECO:0000313" key="4">
    <source>
        <dbReference type="Proteomes" id="UP000750334"/>
    </source>
</evidence>
<accession>A0A9P6W8S2</accession>
<evidence type="ECO:0000313" key="3">
    <source>
        <dbReference type="EMBL" id="KAG0667746.1"/>
    </source>
</evidence>
<dbReference type="PANTHER" id="PTHR30466">
    <property type="entry name" value="FLAVIN REDUCTASE"/>
    <property type="match status" value="1"/>
</dbReference>
<dbReference type="SMART" id="SM00903">
    <property type="entry name" value="Flavin_Reduct"/>
    <property type="match status" value="1"/>
</dbReference>
<dbReference type="GO" id="GO:0010181">
    <property type="term" value="F:FMN binding"/>
    <property type="evidence" value="ECO:0007669"/>
    <property type="project" value="InterPro"/>
</dbReference>
<dbReference type="Proteomes" id="UP000750334">
    <property type="component" value="Unassembled WGS sequence"/>
</dbReference>
<dbReference type="InterPro" id="IPR002563">
    <property type="entry name" value="Flavin_Rdtase-like_dom"/>
</dbReference>
<dbReference type="GO" id="GO:0042602">
    <property type="term" value="F:riboflavin reductase (NADPH) activity"/>
    <property type="evidence" value="ECO:0007669"/>
    <property type="project" value="TreeGrafter"/>
</dbReference>
<sequence>MASNLMRTCFKQSMQRISFPTNIITTSSYSDTLPVDFHGLTVSSMTSLSVNPAPLLQFNVQTPSLSSKNLHQHDLFAVHQLKPQLVSVDLVKRFSKGIRQGGTKPFLGLEETVDFEIYKNAMFDSNKTVLPIIRDVERILICKKKECFPIADHEVWIGEVIDCIVKNNQITGGMLHSNGKFYKLGESI</sequence>
<protein>
    <recommendedName>
        <fullName evidence="2">Flavin reductase like domain-containing protein</fullName>
    </recommendedName>
</protein>